<accession>A0A8J2HA69</accession>
<name>A0A8J2HA69_COTCN</name>
<feature type="non-terminal residue" evidence="1">
    <location>
        <position position="1"/>
    </location>
</feature>
<dbReference type="Proteomes" id="UP000786811">
    <property type="component" value="Unassembled WGS sequence"/>
</dbReference>
<organism evidence="1 2">
    <name type="scientific">Cotesia congregata</name>
    <name type="common">Parasitoid wasp</name>
    <name type="synonym">Apanteles congregatus</name>
    <dbReference type="NCBI Taxonomy" id="51543"/>
    <lineage>
        <taxon>Eukaryota</taxon>
        <taxon>Metazoa</taxon>
        <taxon>Ecdysozoa</taxon>
        <taxon>Arthropoda</taxon>
        <taxon>Hexapoda</taxon>
        <taxon>Insecta</taxon>
        <taxon>Pterygota</taxon>
        <taxon>Neoptera</taxon>
        <taxon>Endopterygota</taxon>
        <taxon>Hymenoptera</taxon>
        <taxon>Apocrita</taxon>
        <taxon>Ichneumonoidea</taxon>
        <taxon>Braconidae</taxon>
        <taxon>Microgastrinae</taxon>
        <taxon>Cotesia</taxon>
    </lineage>
</organism>
<evidence type="ECO:0000313" key="2">
    <source>
        <dbReference type="Proteomes" id="UP000786811"/>
    </source>
</evidence>
<keyword evidence="2" id="KW-1185">Reference proteome</keyword>
<gene>
    <name evidence="1" type="ORF">HICCMSTLAB_LOCUS5469</name>
</gene>
<dbReference type="EMBL" id="CAJNRD030001119">
    <property type="protein sequence ID" value="CAG5090044.1"/>
    <property type="molecule type" value="Genomic_DNA"/>
</dbReference>
<evidence type="ECO:0000313" key="1">
    <source>
        <dbReference type="EMBL" id="CAG5090044.1"/>
    </source>
</evidence>
<sequence>IGILKRVSFSTKSDIGNKIFHHRLRSFHHQREHLLQFSASKRRSYFAPQVLPGRIFQPKQIPHSNAVFLLGPSEMSVGKIIKVTDQNLLDYLRVPQQKTWLVKNVETDIRRVLKRLAVNFSQVESWSGAEQNSIFEITKNYVCSLQLLHTASFPVAYSVKTVEINNKYKCYW</sequence>
<reference evidence="1" key="1">
    <citation type="submission" date="2021-04" db="EMBL/GenBank/DDBJ databases">
        <authorList>
            <person name="Chebbi M.A.C M."/>
        </authorList>
    </citation>
    <scope>NUCLEOTIDE SEQUENCE</scope>
</reference>
<proteinExistence type="predicted"/>
<dbReference type="AlphaFoldDB" id="A0A8J2HA69"/>
<comment type="caution">
    <text evidence="1">The sequence shown here is derived from an EMBL/GenBank/DDBJ whole genome shotgun (WGS) entry which is preliminary data.</text>
</comment>
<protein>
    <submittedName>
        <fullName evidence="1">Uncharacterized protein</fullName>
    </submittedName>
</protein>